<reference evidence="11 12" key="1">
    <citation type="submission" date="2017-03" db="EMBL/GenBank/DDBJ databases">
        <authorList>
            <person name="Afonso C.L."/>
            <person name="Miller P.J."/>
            <person name="Scott M.A."/>
            <person name="Spackman E."/>
            <person name="Goraichik I."/>
            <person name="Dimitrov K.M."/>
            <person name="Suarez D.L."/>
            <person name="Swayne D.E."/>
        </authorList>
    </citation>
    <scope>NUCLEOTIDE SEQUENCE [LARGE SCALE GENOMIC DNA]</scope>
    <source>
        <strain evidence="11 12">CECT 7023</strain>
    </source>
</reference>
<dbReference type="Gene3D" id="2.30.30.60">
    <property type="match status" value="1"/>
</dbReference>
<dbReference type="RefSeq" id="WP_085880749.1">
    <property type="nucleotide sequence ID" value="NZ_FWFZ01000037.1"/>
</dbReference>
<dbReference type="Proteomes" id="UP000193900">
    <property type="component" value="Unassembled WGS sequence"/>
</dbReference>
<feature type="chain" id="PRO_5012260878" description="Small-conductance mechanosensitive channel" evidence="9">
    <location>
        <begin position="22"/>
        <end position="442"/>
    </location>
</feature>
<evidence type="ECO:0000256" key="9">
    <source>
        <dbReference type="SAM" id="SignalP"/>
    </source>
</evidence>
<accession>A0A1Y5U0T5</accession>
<evidence type="ECO:0000259" key="10">
    <source>
        <dbReference type="PROSITE" id="PS50914"/>
    </source>
</evidence>
<evidence type="ECO:0000256" key="8">
    <source>
        <dbReference type="SAM" id="MobiDB-lite"/>
    </source>
</evidence>
<dbReference type="OrthoDB" id="9793781at2"/>
<dbReference type="Gene3D" id="3.30.70.100">
    <property type="match status" value="1"/>
</dbReference>
<dbReference type="PANTHER" id="PTHR30221:SF1">
    <property type="entry name" value="SMALL-CONDUCTANCE MECHANOSENSITIVE CHANNEL"/>
    <property type="match status" value="1"/>
</dbReference>
<dbReference type="SUPFAM" id="SSF82861">
    <property type="entry name" value="Mechanosensitive channel protein MscS (YggB), transmembrane region"/>
    <property type="match status" value="1"/>
</dbReference>
<dbReference type="InterPro" id="IPR045275">
    <property type="entry name" value="MscS_archaea/bacteria_type"/>
</dbReference>
<dbReference type="Pfam" id="PF04972">
    <property type="entry name" value="BON"/>
    <property type="match status" value="1"/>
</dbReference>
<evidence type="ECO:0000313" key="11">
    <source>
        <dbReference type="EMBL" id="SLN75752.1"/>
    </source>
</evidence>
<dbReference type="Gene3D" id="3.30.1340.30">
    <property type="match status" value="1"/>
</dbReference>
<gene>
    <name evidence="11" type="primary">mscS_2</name>
    <name evidence="11" type="ORF">ROA7023_04033</name>
</gene>
<keyword evidence="7" id="KW-0997">Cell inner membrane</keyword>
<dbReference type="Pfam" id="PF21082">
    <property type="entry name" value="MS_channel_3rd"/>
    <property type="match status" value="1"/>
</dbReference>
<dbReference type="SUPFAM" id="SSF82689">
    <property type="entry name" value="Mechanosensitive channel protein MscS (YggB), C-terminal domain"/>
    <property type="match status" value="1"/>
</dbReference>
<dbReference type="Pfam" id="PF00924">
    <property type="entry name" value="MS_channel_2nd"/>
    <property type="match status" value="1"/>
</dbReference>
<keyword evidence="3" id="KW-1003">Cell membrane</keyword>
<evidence type="ECO:0000256" key="1">
    <source>
        <dbReference type="ARBA" id="ARBA00004651"/>
    </source>
</evidence>
<feature type="transmembrane region" description="Helical" evidence="7">
    <location>
        <begin position="194"/>
        <end position="212"/>
    </location>
</feature>
<organism evidence="11 12">
    <name type="scientific">Roseisalinus antarcticus</name>
    <dbReference type="NCBI Taxonomy" id="254357"/>
    <lineage>
        <taxon>Bacteria</taxon>
        <taxon>Pseudomonadati</taxon>
        <taxon>Pseudomonadota</taxon>
        <taxon>Alphaproteobacteria</taxon>
        <taxon>Rhodobacterales</taxon>
        <taxon>Roseobacteraceae</taxon>
        <taxon>Roseisalinus</taxon>
    </lineage>
</organism>
<proteinExistence type="inferred from homology"/>
<dbReference type="InterPro" id="IPR006685">
    <property type="entry name" value="MscS_channel_2nd"/>
</dbReference>
<name>A0A1Y5U0T5_9RHOB</name>
<evidence type="ECO:0000256" key="3">
    <source>
        <dbReference type="ARBA" id="ARBA00022475"/>
    </source>
</evidence>
<keyword evidence="6 7" id="KW-0472">Membrane</keyword>
<comment type="caution">
    <text evidence="7">Lacks conserved residue(s) required for the propagation of feature annotation.</text>
</comment>
<comment type="subcellular location">
    <subcellularLocation>
        <location evidence="7">Cell inner membrane</location>
        <topology evidence="7">Multi-pass membrane protein</topology>
    </subcellularLocation>
    <subcellularLocation>
        <location evidence="1">Cell membrane</location>
        <topology evidence="1">Multi-pass membrane protein</topology>
    </subcellularLocation>
</comment>
<keyword evidence="12" id="KW-1185">Reference proteome</keyword>
<dbReference type="GO" id="GO:0005886">
    <property type="term" value="C:plasma membrane"/>
    <property type="evidence" value="ECO:0007669"/>
    <property type="project" value="UniProtKB-SubCell"/>
</dbReference>
<keyword evidence="7" id="KW-0406">Ion transport</keyword>
<sequence length="442" mass="47337">MRFLHLLLLLAALVAPLPGAAQDAGPNGPITAQTDAISDAAIAVRIREIIAELGGYEDVTVTVSEGIVRLRGTTTSMTEAGALEGLVNRVEGVVAIRNEVTETADIIRRLDPAIERFRARMAQLVVSLPLLLIAGAVSAVIVSLGFALARWQRPWERLAPNAFIADLYRVLIRLAFIVVAIVVALDILNASALLSTILGAAGIIGLAVGFAVRDTVENFIASIMLSIRQPFGPNDVVEINGDQGKVIRLTSRATILLSFDGNQIRIPNATVFKSRIVNYSINPEMRFTFTICVDLMSDLSEVVRIAKETISGLPYTLSTPAPMIWLGEITDSGVEVIVAGWIDQRDTSLLLARGEALRQLKRAYVAAGIDMPNTTYTIALAGGDLAAPDTSSPAPHRSPLAAEPDDIAPVAETTAGELDRIVDAEREQEDAQDLLRPEAAKE</sequence>
<feature type="region of interest" description="Disordered" evidence="8">
    <location>
        <begin position="387"/>
        <end position="421"/>
    </location>
</feature>
<comment type="subunit">
    <text evidence="7">Homoheptamer.</text>
</comment>
<dbReference type="InterPro" id="IPR007055">
    <property type="entry name" value="BON_dom"/>
</dbReference>
<evidence type="ECO:0000256" key="7">
    <source>
        <dbReference type="RuleBase" id="RU369025"/>
    </source>
</evidence>
<dbReference type="InterPro" id="IPR023408">
    <property type="entry name" value="MscS_beta-dom_sf"/>
</dbReference>
<evidence type="ECO:0000313" key="12">
    <source>
        <dbReference type="Proteomes" id="UP000193900"/>
    </source>
</evidence>
<keyword evidence="7" id="KW-0407">Ion channel</keyword>
<keyword evidence="4 7" id="KW-0812">Transmembrane</keyword>
<comment type="similarity">
    <text evidence="2 7">Belongs to the MscS (TC 1.A.23) family.</text>
</comment>
<feature type="transmembrane region" description="Helical" evidence="7">
    <location>
        <begin position="124"/>
        <end position="149"/>
    </location>
</feature>
<dbReference type="InterPro" id="IPR049278">
    <property type="entry name" value="MS_channel_C"/>
</dbReference>
<dbReference type="InterPro" id="IPR010920">
    <property type="entry name" value="LSM_dom_sf"/>
</dbReference>
<dbReference type="PROSITE" id="PS50914">
    <property type="entry name" value="BON"/>
    <property type="match status" value="1"/>
</dbReference>
<dbReference type="InterPro" id="IPR011066">
    <property type="entry name" value="MscS_channel_C_sf"/>
</dbReference>
<dbReference type="SUPFAM" id="SSF50182">
    <property type="entry name" value="Sm-like ribonucleoproteins"/>
    <property type="match status" value="1"/>
</dbReference>
<protein>
    <recommendedName>
        <fullName evidence="7">Small-conductance mechanosensitive channel</fullName>
    </recommendedName>
</protein>
<feature type="signal peptide" evidence="9">
    <location>
        <begin position="1"/>
        <end position="21"/>
    </location>
</feature>
<comment type="function">
    <text evidence="7">Mechanosensitive channel that participates in the regulation of osmotic pressure changes within the cell, opening in response to stretch forces in the membrane lipid bilayer, without the need for other proteins. Contributes to normal resistance to hypoosmotic shock. Forms an ion channel of 1.0 nanosiemens conductance with a slight preference for anions.</text>
</comment>
<dbReference type="Gene3D" id="1.10.287.1260">
    <property type="match status" value="1"/>
</dbReference>
<dbReference type="AlphaFoldDB" id="A0A1Y5U0T5"/>
<dbReference type="PANTHER" id="PTHR30221">
    <property type="entry name" value="SMALL-CONDUCTANCE MECHANOSENSITIVE CHANNEL"/>
    <property type="match status" value="1"/>
</dbReference>
<evidence type="ECO:0000256" key="4">
    <source>
        <dbReference type="ARBA" id="ARBA00022692"/>
    </source>
</evidence>
<evidence type="ECO:0000256" key="2">
    <source>
        <dbReference type="ARBA" id="ARBA00008017"/>
    </source>
</evidence>
<dbReference type="GO" id="GO:0008381">
    <property type="term" value="F:mechanosensitive monoatomic ion channel activity"/>
    <property type="evidence" value="ECO:0007669"/>
    <property type="project" value="InterPro"/>
</dbReference>
<dbReference type="InterPro" id="IPR011014">
    <property type="entry name" value="MscS_channel_TM-2"/>
</dbReference>
<feature type="transmembrane region" description="Helical" evidence="7">
    <location>
        <begin position="170"/>
        <end position="188"/>
    </location>
</feature>
<feature type="domain" description="BON" evidence="10">
    <location>
        <begin position="38"/>
        <end position="104"/>
    </location>
</feature>
<dbReference type="EMBL" id="FWFZ01000037">
    <property type="protein sequence ID" value="SLN75752.1"/>
    <property type="molecule type" value="Genomic_DNA"/>
</dbReference>
<evidence type="ECO:0000256" key="6">
    <source>
        <dbReference type="ARBA" id="ARBA00023136"/>
    </source>
</evidence>
<keyword evidence="5 7" id="KW-1133">Transmembrane helix</keyword>
<keyword evidence="7" id="KW-0813">Transport</keyword>
<keyword evidence="9" id="KW-0732">Signal</keyword>
<evidence type="ECO:0000256" key="5">
    <source>
        <dbReference type="ARBA" id="ARBA00022989"/>
    </source>
</evidence>